<organism evidence="1">
    <name type="scientific">marine sediment metagenome</name>
    <dbReference type="NCBI Taxonomy" id="412755"/>
    <lineage>
        <taxon>unclassified sequences</taxon>
        <taxon>metagenomes</taxon>
        <taxon>ecological metagenomes</taxon>
    </lineage>
</organism>
<reference evidence="1" key="1">
    <citation type="journal article" date="2015" name="Nature">
        <title>Complex archaea that bridge the gap between prokaryotes and eukaryotes.</title>
        <authorList>
            <person name="Spang A."/>
            <person name="Saw J.H."/>
            <person name="Jorgensen S.L."/>
            <person name="Zaremba-Niedzwiedzka K."/>
            <person name="Martijn J."/>
            <person name="Lind A.E."/>
            <person name="van Eijk R."/>
            <person name="Schleper C."/>
            <person name="Guy L."/>
            <person name="Ettema T.J."/>
        </authorList>
    </citation>
    <scope>NUCLEOTIDE SEQUENCE</scope>
</reference>
<dbReference type="AlphaFoldDB" id="A0A0F9PCF5"/>
<evidence type="ECO:0000313" key="1">
    <source>
        <dbReference type="EMBL" id="KKM91062.1"/>
    </source>
</evidence>
<name>A0A0F9PCF5_9ZZZZ</name>
<gene>
    <name evidence="1" type="ORF">LCGC14_1232250</name>
</gene>
<comment type="caution">
    <text evidence="1">The sequence shown here is derived from an EMBL/GenBank/DDBJ whole genome shotgun (WGS) entry which is preliminary data.</text>
</comment>
<protein>
    <submittedName>
        <fullName evidence="1">Uncharacterized protein</fullName>
    </submittedName>
</protein>
<dbReference type="EMBL" id="LAZR01006587">
    <property type="protein sequence ID" value="KKM91062.1"/>
    <property type="molecule type" value="Genomic_DNA"/>
</dbReference>
<sequence>MILNEGQNQLNVQMVPVAAALPFVFSNVSLRQVPYYDAMAFNTLLFNCTITNPTSIAATRRIHLKWKYKSFNDIEYPWGSVITLKSFNLALAPGESYDFEWDGNYNNSGPLVSRHTWHAMWMEDEDGNKSEEKWALRY</sequence>
<accession>A0A0F9PCF5</accession>
<proteinExistence type="predicted"/>